<feature type="signal peptide" evidence="5">
    <location>
        <begin position="1"/>
        <end position="23"/>
    </location>
</feature>
<feature type="chain" id="PRO_5045755977" evidence="5">
    <location>
        <begin position="24"/>
        <end position="381"/>
    </location>
</feature>
<feature type="domain" description="Thioredoxin" evidence="6">
    <location>
        <begin position="245"/>
        <end position="381"/>
    </location>
</feature>
<sequence length="381" mass="43182">MNKKQFSLLACTALLCACQPAQKQTTITGTLTGMESDTLIVNYFAVSDLSRRTLNTDTVALQEGKFTCQLENDSVPMEVYFYAKPRNGTPMKLLRKSMGVVAFPGETVELSGSMDEYHMKGNAFHQAYEKVRALCKPHEDKMHEITQVIMGMQSDGTLTPERLDSLRQIYEPINADMKKVKEDYIRQHPDEDISVYLLSDLGKEAGDLLDLIGKKAQNGPMAPLYKAMKGAIAQQKAREEARKNMVEGAVAPDFTLKDLQGKDLTLSSLRGKYVVLDFWGSWCGWCIKGVPDMKKYYEKYKDRMEILGVDCRDTEEKWKAAVEKYELPWLHVRNTDETDITVKYGIQGYPTKIVIDPEGKVAKIVIGEDPAFYKYLDELFK</sequence>
<evidence type="ECO:0000256" key="5">
    <source>
        <dbReference type="SAM" id="SignalP"/>
    </source>
</evidence>
<dbReference type="Pfam" id="PF00578">
    <property type="entry name" value="AhpC-TSA"/>
    <property type="match status" value="1"/>
</dbReference>
<dbReference type="Proteomes" id="UP000766986">
    <property type="component" value="Unassembled WGS sequence"/>
</dbReference>
<organism evidence="7 8">
    <name type="scientific">Mediterranea massiliensis</name>
    <dbReference type="NCBI Taxonomy" id="1841865"/>
    <lineage>
        <taxon>Bacteria</taxon>
        <taxon>Pseudomonadati</taxon>
        <taxon>Bacteroidota</taxon>
        <taxon>Bacteroidia</taxon>
        <taxon>Bacteroidales</taxon>
        <taxon>Bacteroidaceae</taxon>
        <taxon>Mediterranea</taxon>
    </lineage>
</organism>
<keyword evidence="5" id="KW-0732">Signal</keyword>
<keyword evidence="4" id="KW-0676">Redox-active center</keyword>
<dbReference type="SUPFAM" id="SSF52833">
    <property type="entry name" value="Thioredoxin-like"/>
    <property type="match status" value="1"/>
</dbReference>
<dbReference type="InterPro" id="IPR036249">
    <property type="entry name" value="Thioredoxin-like_sf"/>
</dbReference>
<evidence type="ECO:0000313" key="7">
    <source>
        <dbReference type="EMBL" id="MBM6733892.1"/>
    </source>
</evidence>
<evidence type="ECO:0000256" key="3">
    <source>
        <dbReference type="ARBA" id="ARBA00023157"/>
    </source>
</evidence>
<comment type="subcellular location">
    <subcellularLocation>
        <location evidence="1">Cell envelope</location>
    </subcellularLocation>
</comment>
<evidence type="ECO:0000256" key="2">
    <source>
        <dbReference type="ARBA" id="ARBA00022748"/>
    </source>
</evidence>
<dbReference type="PROSITE" id="PS51352">
    <property type="entry name" value="THIOREDOXIN_2"/>
    <property type="match status" value="1"/>
</dbReference>
<comment type="caution">
    <text evidence="7">The sequence shown here is derived from an EMBL/GenBank/DDBJ whole genome shotgun (WGS) entry which is preliminary data.</text>
</comment>
<name>A0ABS2DWV2_9BACT</name>
<dbReference type="CDD" id="cd02966">
    <property type="entry name" value="TlpA_like_family"/>
    <property type="match status" value="1"/>
</dbReference>
<dbReference type="RefSeq" id="WP_022019827.1">
    <property type="nucleotide sequence ID" value="NZ_CAWVFH010000003.1"/>
</dbReference>
<dbReference type="PANTHER" id="PTHR42852:SF6">
    <property type="entry name" value="THIOL:DISULFIDE INTERCHANGE PROTEIN DSBE"/>
    <property type="match status" value="1"/>
</dbReference>
<evidence type="ECO:0000313" key="8">
    <source>
        <dbReference type="Proteomes" id="UP000766986"/>
    </source>
</evidence>
<keyword evidence="3" id="KW-1015">Disulfide bond</keyword>
<dbReference type="PANTHER" id="PTHR42852">
    <property type="entry name" value="THIOL:DISULFIDE INTERCHANGE PROTEIN DSBE"/>
    <property type="match status" value="1"/>
</dbReference>
<protein>
    <submittedName>
        <fullName evidence="7">AhpC/TSA family protein</fullName>
    </submittedName>
</protein>
<gene>
    <name evidence="7" type="ORF">H7U35_01440</name>
</gene>
<accession>A0ABS2DWV2</accession>
<proteinExistence type="predicted"/>
<dbReference type="EMBL" id="JACLYZ010000002">
    <property type="protein sequence ID" value="MBM6733892.1"/>
    <property type="molecule type" value="Genomic_DNA"/>
</dbReference>
<evidence type="ECO:0000256" key="4">
    <source>
        <dbReference type="ARBA" id="ARBA00023284"/>
    </source>
</evidence>
<evidence type="ECO:0000259" key="6">
    <source>
        <dbReference type="PROSITE" id="PS51352"/>
    </source>
</evidence>
<dbReference type="InterPro" id="IPR013766">
    <property type="entry name" value="Thioredoxin_domain"/>
</dbReference>
<keyword evidence="2" id="KW-0201">Cytochrome c-type biogenesis</keyword>
<dbReference type="InterPro" id="IPR000866">
    <property type="entry name" value="AhpC/TSA"/>
</dbReference>
<dbReference type="PROSITE" id="PS51257">
    <property type="entry name" value="PROKAR_LIPOPROTEIN"/>
    <property type="match status" value="1"/>
</dbReference>
<keyword evidence="8" id="KW-1185">Reference proteome</keyword>
<dbReference type="Gene3D" id="3.40.30.10">
    <property type="entry name" value="Glutaredoxin"/>
    <property type="match status" value="1"/>
</dbReference>
<reference evidence="7 8" key="1">
    <citation type="journal article" date="2021" name="Sci. Rep.">
        <title>The distribution of antibiotic resistance genes in chicken gut microbiota commensals.</title>
        <authorList>
            <person name="Juricova H."/>
            <person name="Matiasovicova J."/>
            <person name="Kubasova T."/>
            <person name="Cejkova D."/>
            <person name="Rychlik I."/>
        </authorList>
    </citation>
    <scope>NUCLEOTIDE SEQUENCE [LARGE SCALE GENOMIC DNA]</scope>
    <source>
        <strain evidence="7 8">An772</strain>
    </source>
</reference>
<dbReference type="InterPro" id="IPR050553">
    <property type="entry name" value="Thioredoxin_ResA/DsbE_sf"/>
</dbReference>
<evidence type="ECO:0000256" key="1">
    <source>
        <dbReference type="ARBA" id="ARBA00004196"/>
    </source>
</evidence>